<dbReference type="Proteomes" id="UP000275267">
    <property type="component" value="Unassembled WGS sequence"/>
</dbReference>
<keyword evidence="5" id="KW-1185">Reference proteome</keyword>
<reference evidence="5" key="1">
    <citation type="journal article" date="2019" name="Nat. Commun.">
        <title>The genome of broomcorn millet.</title>
        <authorList>
            <person name="Zou C."/>
            <person name="Miki D."/>
            <person name="Li D."/>
            <person name="Tang Q."/>
            <person name="Xiao L."/>
            <person name="Rajput S."/>
            <person name="Deng P."/>
            <person name="Jia W."/>
            <person name="Huang R."/>
            <person name="Zhang M."/>
            <person name="Sun Y."/>
            <person name="Hu J."/>
            <person name="Fu X."/>
            <person name="Schnable P.S."/>
            <person name="Li F."/>
            <person name="Zhang H."/>
            <person name="Feng B."/>
            <person name="Zhu X."/>
            <person name="Liu R."/>
            <person name="Schnable J.C."/>
            <person name="Zhu J.-K."/>
            <person name="Zhang H."/>
        </authorList>
    </citation>
    <scope>NUCLEOTIDE SEQUENCE [LARGE SCALE GENOMIC DNA]</scope>
</reference>
<dbReference type="GO" id="GO:0009611">
    <property type="term" value="P:response to wounding"/>
    <property type="evidence" value="ECO:0007669"/>
    <property type="project" value="InterPro"/>
</dbReference>
<evidence type="ECO:0000256" key="1">
    <source>
        <dbReference type="ARBA" id="ARBA00008210"/>
    </source>
</evidence>
<dbReference type="EMBL" id="PQIB02000004">
    <property type="protein sequence ID" value="RLN22259.1"/>
    <property type="molecule type" value="Genomic_DNA"/>
</dbReference>
<gene>
    <name evidence="4" type="ORF">C2845_PM07G28650</name>
</gene>
<protein>
    <submittedName>
        <fullName evidence="4">Subtilisin inhibitor CLSI-I-like</fullName>
    </submittedName>
</protein>
<dbReference type="OrthoDB" id="10013825at2759"/>
<keyword evidence="2" id="KW-0646">Protease inhibitor</keyword>
<sequence>MAGRGRRSLALQREAERRIKQDCPGVYCEVLPVNSLLTACYRSHRVRVLVDRYGKVAGTPRVG</sequence>
<keyword evidence="3" id="KW-0722">Serine protease inhibitor</keyword>
<dbReference type="InterPro" id="IPR000864">
    <property type="entry name" value="Prot_inh_pot1"/>
</dbReference>
<dbReference type="Pfam" id="PF00280">
    <property type="entry name" value="potato_inhibit"/>
    <property type="match status" value="1"/>
</dbReference>
<evidence type="ECO:0000313" key="5">
    <source>
        <dbReference type="Proteomes" id="UP000275267"/>
    </source>
</evidence>
<dbReference type="InterPro" id="IPR036354">
    <property type="entry name" value="Prot_inh_pot1_sf"/>
</dbReference>
<dbReference type="STRING" id="4540.A0A3L6SI24"/>
<comment type="caution">
    <text evidence="4">The sequence shown here is derived from an EMBL/GenBank/DDBJ whole genome shotgun (WGS) entry which is preliminary data.</text>
</comment>
<evidence type="ECO:0000256" key="3">
    <source>
        <dbReference type="ARBA" id="ARBA00022900"/>
    </source>
</evidence>
<proteinExistence type="inferred from homology"/>
<evidence type="ECO:0000256" key="2">
    <source>
        <dbReference type="ARBA" id="ARBA00022690"/>
    </source>
</evidence>
<accession>A0A3L6SI24</accession>
<dbReference type="AlphaFoldDB" id="A0A3L6SI24"/>
<organism evidence="4 5">
    <name type="scientific">Panicum miliaceum</name>
    <name type="common">Proso millet</name>
    <name type="synonym">Broomcorn millet</name>
    <dbReference type="NCBI Taxonomy" id="4540"/>
    <lineage>
        <taxon>Eukaryota</taxon>
        <taxon>Viridiplantae</taxon>
        <taxon>Streptophyta</taxon>
        <taxon>Embryophyta</taxon>
        <taxon>Tracheophyta</taxon>
        <taxon>Spermatophyta</taxon>
        <taxon>Magnoliopsida</taxon>
        <taxon>Liliopsida</taxon>
        <taxon>Poales</taxon>
        <taxon>Poaceae</taxon>
        <taxon>PACMAD clade</taxon>
        <taxon>Panicoideae</taxon>
        <taxon>Panicodae</taxon>
        <taxon>Paniceae</taxon>
        <taxon>Panicinae</taxon>
        <taxon>Panicum</taxon>
        <taxon>Panicum sect. Panicum</taxon>
    </lineage>
</organism>
<comment type="similarity">
    <text evidence="1">Belongs to the protease inhibitor I13 (potato type I serine protease inhibitor) family.</text>
</comment>
<dbReference type="GO" id="GO:0004867">
    <property type="term" value="F:serine-type endopeptidase inhibitor activity"/>
    <property type="evidence" value="ECO:0007669"/>
    <property type="project" value="UniProtKB-KW"/>
</dbReference>
<dbReference type="Gene3D" id="3.30.10.10">
    <property type="entry name" value="Trypsin Inhibitor V, subunit A"/>
    <property type="match status" value="1"/>
</dbReference>
<name>A0A3L6SI24_PANMI</name>
<evidence type="ECO:0000313" key="4">
    <source>
        <dbReference type="EMBL" id="RLN22259.1"/>
    </source>
</evidence>
<dbReference type="SUPFAM" id="SSF54654">
    <property type="entry name" value="CI-2 family of serine protease inhibitors"/>
    <property type="match status" value="1"/>
</dbReference>